<dbReference type="Proteomes" id="UP000246278">
    <property type="component" value="Unassembled WGS sequence"/>
</dbReference>
<dbReference type="GO" id="GO:0016787">
    <property type="term" value="F:hydrolase activity"/>
    <property type="evidence" value="ECO:0007669"/>
    <property type="project" value="UniProtKB-KW"/>
</dbReference>
<dbReference type="PANTHER" id="PTHR35336">
    <property type="entry name" value="ADENOSYLCOBINAMIDE AMIDOHYDROLASE"/>
    <property type="match status" value="1"/>
</dbReference>
<dbReference type="PANTHER" id="PTHR35336:SF5">
    <property type="entry name" value="ADENOSYLCOBINAMIDE AMIDOHYDROLASE"/>
    <property type="match status" value="1"/>
</dbReference>
<dbReference type="Pfam" id="PF01955">
    <property type="entry name" value="CbiZ"/>
    <property type="match status" value="1"/>
</dbReference>
<organism evidence="1 2">
    <name type="scientific">Prosthecochloris marina</name>
    <dbReference type="NCBI Taxonomy" id="2017681"/>
    <lineage>
        <taxon>Bacteria</taxon>
        <taxon>Pseudomonadati</taxon>
        <taxon>Chlorobiota</taxon>
        <taxon>Chlorobiia</taxon>
        <taxon>Chlorobiales</taxon>
        <taxon>Chlorobiaceae</taxon>
        <taxon>Prosthecochloris</taxon>
    </lineage>
</organism>
<proteinExistence type="predicted"/>
<protein>
    <submittedName>
        <fullName evidence="1">Adenosylcobinamide amidohydrolase</fullName>
    </submittedName>
</protein>
<name>A0A317T9W7_9CHLB</name>
<evidence type="ECO:0000313" key="1">
    <source>
        <dbReference type="EMBL" id="PWW83268.1"/>
    </source>
</evidence>
<reference evidence="2" key="1">
    <citation type="submission" date="2017-10" db="EMBL/GenBank/DDBJ databases">
        <authorList>
            <person name="Gaisin V.A."/>
            <person name="Rysina M.S."/>
            <person name="Grouzdev D.S."/>
        </authorList>
    </citation>
    <scope>NUCLEOTIDE SEQUENCE [LARGE SCALE GENOMIC DNA]</scope>
    <source>
        <strain evidence="2">V1</strain>
    </source>
</reference>
<keyword evidence="2" id="KW-1185">Reference proteome</keyword>
<accession>A0A317T9W7</accession>
<comment type="caution">
    <text evidence="1">The sequence shown here is derived from an EMBL/GenBank/DDBJ whole genome shotgun (WGS) entry which is preliminary data.</text>
</comment>
<dbReference type="EMBL" id="PDNZ01000001">
    <property type="protein sequence ID" value="PWW83268.1"/>
    <property type="molecule type" value="Genomic_DNA"/>
</dbReference>
<gene>
    <name evidence="1" type="ORF">CR164_01550</name>
</gene>
<keyword evidence="1" id="KW-0378">Hydrolase</keyword>
<dbReference type="AlphaFoldDB" id="A0A317T9W7"/>
<dbReference type="InterPro" id="IPR002808">
    <property type="entry name" value="AdoCbi_amidolase"/>
</dbReference>
<dbReference type="InterPro" id="IPR052209">
    <property type="entry name" value="CbiZ"/>
</dbReference>
<dbReference type="OrthoDB" id="9767827at2"/>
<sequence>MKLGDYGAAEVHRERKMLIVRFNRPHRVISTCRVNGGIHEDLECLFNHQSCEPAGHSRKELKTVLSAPERYLQGLCERFELPEKTASLGTAANMNYAAIETKSFKNLEVTAICTGGVEGNAGRVGDPASVWEQDGVFEPLEKGGKEPHGTINTILLINRELTRGAMVRTIMTVTEAKTAVLQELAVSSRYSDGLATGTGTDQIAVACALTGDTPLTSAGKHAKLGELIGSAVSGAIRKTLALQNSLTPGNQRSILEHIKRFGAGREHMTESIARRLQEETAAVFRRNFNSLDRDPVAVGASCSLVHARDKVAWGILPQSCMREIFIMHGAQLATGISHRVERYADFSRILSLEPVSMNNHDFLEFVYASCALGYSEKWKD</sequence>
<evidence type="ECO:0000313" key="2">
    <source>
        <dbReference type="Proteomes" id="UP000246278"/>
    </source>
</evidence>